<dbReference type="GO" id="GO:0005484">
    <property type="term" value="F:SNAP receptor activity"/>
    <property type="evidence" value="ECO:0007669"/>
    <property type="project" value="TreeGrafter"/>
</dbReference>
<dbReference type="GO" id="GO:0000149">
    <property type="term" value="F:SNARE binding"/>
    <property type="evidence" value="ECO:0007669"/>
    <property type="project" value="TreeGrafter"/>
</dbReference>
<dbReference type="PANTHER" id="PTHR21230:SF26">
    <property type="entry name" value="VESICLE TRANSPORT THROUGH INTERACTION WITH T-SNARES HOMOLOG 1A"/>
    <property type="match status" value="1"/>
</dbReference>
<comment type="similarity">
    <text evidence="2">Belongs to the VTI1 family.</text>
</comment>
<dbReference type="GO" id="GO:0005794">
    <property type="term" value="C:Golgi apparatus"/>
    <property type="evidence" value="ECO:0007669"/>
    <property type="project" value="TreeGrafter"/>
</dbReference>
<evidence type="ECO:0000256" key="10">
    <source>
        <dbReference type="SAM" id="Phobius"/>
    </source>
</evidence>
<dbReference type="Gene3D" id="1.20.58.400">
    <property type="entry name" value="t-snare proteins"/>
    <property type="match status" value="1"/>
</dbReference>
<keyword evidence="6 10" id="KW-1133">Transmembrane helix</keyword>
<keyword evidence="7 9" id="KW-0175">Coiled coil</keyword>
<keyword evidence="8 10" id="KW-0472">Membrane</keyword>
<evidence type="ECO:0008006" key="12">
    <source>
        <dbReference type="Google" id="ProtNLM"/>
    </source>
</evidence>
<dbReference type="PANTHER" id="PTHR21230">
    <property type="entry name" value="VESICLE TRANSPORT V-SNARE PROTEIN VTI1-RELATED"/>
    <property type="match status" value="1"/>
</dbReference>
<evidence type="ECO:0000256" key="7">
    <source>
        <dbReference type="ARBA" id="ARBA00023054"/>
    </source>
</evidence>
<dbReference type="EMBL" id="HBIB01003587">
    <property type="protein sequence ID" value="CAE0240101.1"/>
    <property type="molecule type" value="Transcribed_RNA"/>
</dbReference>
<evidence type="ECO:0000256" key="9">
    <source>
        <dbReference type="SAM" id="Coils"/>
    </source>
</evidence>
<comment type="subcellular location">
    <subcellularLocation>
        <location evidence="1">Membrane</location>
        <topology evidence="1">Single-pass type IV membrane protein</topology>
    </subcellularLocation>
</comment>
<dbReference type="Gene3D" id="1.20.5.110">
    <property type="match status" value="1"/>
</dbReference>
<reference evidence="11" key="1">
    <citation type="submission" date="2021-01" db="EMBL/GenBank/DDBJ databases">
        <authorList>
            <person name="Corre E."/>
            <person name="Pelletier E."/>
            <person name="Niang G."/>
            <person name="Scheremetjew M."/>
            <person name="Finn R."/>
            <person name="Kale V."/>
            <person name="Holt S."/>
            <person name="Cochrane G."/>
            <person name="Meng A."/>
            <person name="Brown T."/>
            <person name="Cohen L."/>
        </authorList>
    </citation>
    <scope>NUCLEOTIDE SEQUENCE</scope>
    <source>
        <strain evidence="11">NIES-2562</strain>
    </source>
</reference>
<dbReference type="GO" id="GO:0031902">
    <property type="term" value="C:late endosome membrane"/>
    <property type="evidence" value="ECO:0007669"/>
    <property type="project" value="TreeGrafter"/>
</dbReference>
<proteinExistence type="inferred from homology"/>
<evidence type="ECO:0000256" key="1">
    <source>
        <dbReference type="ARBA" id="ARBA00004211"/>
    </source>
</evidence>
<dbReference type="GO" id="GO:0015031">
    <property type="term" value="P:protein transport"/>
    <property type="evidence" value="ECO:0007669"/>
    <property type="project" value="UniProtKB-KW"/>
</dbReference>
<keyword evidence="3" id="KW-0813">Transport</keyword>
<sequence>MAMLFDGYVADFDTIVRHVVVKLNDVINGVTTANEEKREIVAEAEKELKDATSMCREAAIASKELRGPKKERGAERVAKMRKELEEAKSLLTRAQRQRASDLDPEAREQLFAGATPDDVKARLLSNTDRLHNATASIERSKRLAAENERIGMNVMRDLHSQKETLLRTRDNLAQADVNIDQSSKVLSRIARRIMTNKLLLGFIILIILAIIGVIIYLIITKTSAPAPSPTPSPSPSHRLLL</sequence>
<evidence type="ECO:0000256" key="2">
    <source>
        <dbReference type="ARBA" id="ARBA00006108"/>
    </source>
</evidence>
<dbReference type="AlphaFoldDB" id="A0A7S3CXB5"/>
<accession>A0A7S3CXB5</accession>
<dbReference type="Pfam" id="PF12352">
    <property type="entry name" value="V-SNARE_C"/>
    <property type="match status" value="1"/>
</dbReference>
<dbReference type="CDD" id="cd15862">
    <property type="entry name" value="SNARE_Vti1"/>
    <property type="match status" value="1"/>
</dbReference>
<evidence type="ECO:0000256" key="5">
    <source>
        <dbReference type="ARBA" id="ARBA00022927"/>
    </source>
</evidence>
<protein>
    <recommendedName>
        <fullName evidence="12">Vesicle transport v-SNARE N-terminal domain-containing protein</fullName>
    </recommendedName>
</protein>
<feature type="transmembrane region" description="Helical" evidence="10">
    <location>
        <begin position="198"/>
        <end position="219"/>
    </location>
</feature>
<dbReference type="FunFam" id="1.20.5.110:FF:000002">
    <property type="entry name" value="Vesicle transport through interaction with t-SNAREsB"/>
    <property type="match status" value="1"/>
</dbReference>
<evidence type="ECO:0000256" key="4">
    <source>
        <dbReference type="ARBA" id="ARBA00022692"/>
    </source>
</evidence>
<dbReference type="GO" id="GO:0005789">
    <property type="term" value="C:endoplasmic reticulum membrane"/>
    <property type="evidence" value="ECO:0007669"/>
    <property type="project" value="TreeGrafter"/>
</dbReference>
<evidence type="ECO:0000256" key="6">
    <source>
        <dbReference type="ARBA" id="ARBA00022989"/>
    </source>
</evidence>
<keyword evidence="4 10" id="KW-0812">Transmembrane</keyword>
<dbReference type="GO" id="GO:0012507">
    <property type="term" value="C:ER to Golgi transport vesicle membrane"/>
    <property type="evidence" value="ECO:0007669"/>
    <property type="project" value="TreeGrafter"/>
</dbReference>
<dbReference type="GO" id="GO:0006906">
    <property type="term" value="P:vesicle fusion"/>
    <property type="evidence" value="ECO:0007669"/>
    <property type="project" value="TreeGrafter"/>
</dbReference>
<dbReference type="SUPFAM" id="SSF58038">
    <property type="entry name" value="SNARE fusion complex"/>
    <property type="match status" value="1"/>
</dbReference>
<evidence type="ECO:0000313" key="11">
    <source>
        <dbReference type="EMBL" id="CAE0240101.1"/>
    </source>
</evidence>
<organism evidence="11">
    <name type="scientific">Palpitomonas bilix</name>
    <dbReference type="NCBI Taxonomy" id="652834"/>
    <lineage>
        <taxon>Eukaryota</taxon>
        <taxon>Eukaryota incertae sedis</taxon>
    </lineage>
</organism>
<feature type="coiled-coil region" evidence="9">
    <location>
        <begin position="27"/>
        <end position="97"/>
    </location>
</feature>
<gene>
    <name evidence="11" type="ORF">PBIL07802_LOCUS2254</name>
</gene>
<evidence type="ECO:0000256" key="3">
    <source>
        <dbReference type="ARBA" id="ARBA00022448"/>
    </source>
</evidence>
<keyword evidence="5" id="KW-0653">Protein transport</keyword>
<dbReference type="InterPro" id="IPR038407">
    <property type="entry name" value="v-SNARE_N_sf"/>
</dbReference>
<evidence type="ECO:0000256" key="8">
    <source>
        <dbReference type="ARBA" id="ARBA00023136"/>
    </source>
</evidence>
<name>A0A7S3CXB5_9EUKA</name>
<dbReference type="GO" id="GO:0031201">
    <property type="term" value="C:SNARE complex"/>
    <property type="evidence" value="ECO:0007669"/>
    <property type="project" value="TreeGrafter"/>
</dbReference>